<dbReference type="RefSeq" id="WP_111905061.1">
    <property type="nucleotide sequence ID" value="NZ_QLNP01000098.1"/>
</dbReference>
<protein>
    <recommendedName>
        <fullName evidence="1">Aminotransferase</fullName>
        <ecNumber evidence="1">2.6.1.-</ecNumber>
    </recommendedName>
</protein>
<dbReference type="OrthoDB" id="4436468at2"/>
<name>A0A328HF28_ARTGO</name>
<dbReference type="AlphaFoldDB" id="A0A328HF28"/>
<dbReference type="Pfam" id="PF00155">
    <property type="entry name" value="Aminotran_1_2"/>
    <property type="match status" value="1"/>
</dbReference>
<organism evidence="3 4">
    <name type="scientific">Arthrobacter globiformis</name>
    <dbReference type="NCBI Taxonomy" id="1665"/>
    <lineage>
        <taxon>Bacteria</taxon>
        <taxon>Bacillati</taxon>
        <taxon>Actinomycetota</taxon>
        <taxon>Actinomycetes</taxon>
        <taxon>Micrococcales</taxon>
        <taxon>Micrococcaceae</taxon>
        <taxon>Arthrobacter</taxon>
    </lineage>
</organism>
<dbReference type="GO" id="GO:0008483">
    <property type="term" value="F:transaminase activity"/>
    <property type="evidence" value="ECO:0007669"/>
    <property type="project" value="UniProtKB-KW"/>
</dbReference>
<feature type="domain" description="Aminotransferase class I/classII large" evidence="2">
    <location>
        <begin position="43"/>
        <end position="383"/>
    </location>
</feature>
<reference evidence="3 4" key="1">
    <citation type="submission" date="2018-04" db="EMBL/GenBank/DDBJ databases">
        <title>Bacteria isolated from cave deposits of Manipur.</title>
        <authorList>
            <person name="Sahoo D."/>
            <person name="Sarangthem I."/>
            <person name="Nandeibam J."/>
        </authorList>
    </citation>
    <scope>NUCLEOTIDE SEQUENCE [LARGE SCALE GENOMIC DNA]</scope>
    <source>
        <strain evidence="4">mrc11</strain>
    </source>
</reference>
<sequence length="423" mass="47432">MKDSPASRRALEVASIPSFQRISEHLNHSTYARRKHLPGICDFTLGNPHQTPPDAYVDALRDALHPHDDQWFAYKTNEVDAREAAADSLSRLLDVPFEAEDLYLTTGGFTAIALALKAVTDPGDEVIYSLPPWFLYEPLAVEAGLVPVKVRIDLETFDLDLAAIEAAITERTRVLIINSPNNPTGRIYPPELLRQLATLLDEASARIDRRIYLVSDEPYNRIVFDGARFHSPAEFYPYTLLAYSYGKTHLAPGERIGYLALPPSVPDRKELGIAVEAMQLAMGWIYPNAVLQYALPRLETFTIDVGRLQQKRDRLVQELGGMGYRLRPPEGTFYLFIHSPIQDDEAFTEALGQEDVFVLPGVLFETPGFFRMSLTANEDMVERSLPHFRAAIERAGQDRPEDADIKLPTGLIPVIPANPRKLP</sequence>
<keyword evidence="1 3" id="KW-0032">Aminotransferase</keyword>
<evidence type="ECO:0000256" key="1">
    <source>
        <dbReference type="RuleBase" id="RU000481"/>
    </source>
</evidence>
<dbReference type="PROSITE" id="PS00105">
    <property type="entry name" value="AA_TRANSFER_CLASS_1"/>
    <property type="match status" value="1"/>
</dbReference>
<evidence type="ECO:0000313" key="3">
    <source>
        <dbReference type="EMBL" id="RAM35880.1"/>
    </source>
</evidence>
<dbReference type="PANTHER" id="PTHR42691">
    <property type="entry name" value="ASPARTATE AMINOTRANSFERASE YHDR-RELATED"/>
    <property type="match status" value="1"/>
</dbReference>
<evidence type="ECO:0000313" key="4">
    <source>
        <dbReference type="Proteomes" id="UP000249166"/>
    </source>
</evidence>
<dbReference type="InterPro" id="IPR015422">
    <property type="entry name" value="PyrdxlP-dep_Trfase_small"/>
</dbReference>
<dbReference type="InterPro" id="IPR015421">
    <property type="entry name" value="PyrdxlP-dep_Trfase_major"/>
</dbReference>
<dbReference type="InterPro" id="IPR004839">
    <property type="entry name" value="Aminotransferase_I/II_large"/>
</dbReference>
<comment type="cofactor">
    <cofactor evidence="1">
        <name>pyridoxal 5'-phosphate</name>
        <dbReference type="ChEBI" id="CHEBI:597326"/>
    </cofactor>
</comment>
<comment type="caution">
    <text evidence="3">The sequence shown here is derived from an EMBL/GenBank/DDBJ whole genome shotgun (WGS) entry which is preliminary data.</text>
</comment>
<evidence type="ECO:0000259" key="2">
    <source>
        <dbReference type="Pfam" id="PF00155"/>
    </source>
</evidence>
<dbReference type="EMBL" id="QLNP01000098">
    <property type="protein sequence ID" value="RAM35880.1"/>
    <property type="molecule type" value="Genomic_DNA"/>
</dbReference>
<dbReference type="Gene3D" id="3.90.1150.10">
    <property type="entry name" value="Aspartate Aminotransferase, domain 1"/>
    <property type="match status" value="1"/>
</dbReference>
<gene>
    <name evidence="3" type="ORF">DBZ45_17085</name>
</gene>
<dbReference type="Proteomes" id="UP000249166">
    <property type="component" value="Unassembled WGS sequence"/>
</dbReference>
<dbReference type="EC" id="2.6.1.-" evidence="1"/>
<dbReference type="CDD" id="cd00609">
    <property type="entry name" value="AAT_like"/>
    <property type="match status" value="1"/>
</dbReference>
<dbReference type="SUPFAM" id="SSF53383">
    <property type="entry name" value="PLP-dependent transferases"/>
    <property type="match status" value="1"/>
</dbReference>
<dbReference type="InterPro" id="IPR015424">
    <property type="entry name" value="PyrdxlP-dep_Trfase"/>
</dbReference>
<dbReference type="Gene3D" id="3.40.640.10">
    <property type="entry name" value="Type I PLP-dependent aspartate aminotransferase-like (Major domain)"/>
    <property type="match status" value="1"/>
</dbReference>
<proteinExistence type="inferred from homology"/>
<dbReference type="InterPro" id="IPR004838">
    <property type="entry name" value="NHTrfase_class1_PyrdxlP-BS"/>
</dbReference>
<keyword evidence="1 3" id="KW-0808">Transferase</keyword>
<accession>A0A328HF28</accession>
<comment type="similarity">
    <text evidence="1">Belongs to the class-I pyridoxal-phosphate-dependent aminotransferase family.</text>
</comment>
<dbReference type="PANTHER" id="PTHR42691:SF1">
    <property type="entry name" value="ASPARTATE AMINOTRANSFERASE YHDR-RELATED"/>
    <property type="match status" value="1"/>
</dbReference>
<dbReference type="GO" id="GO:0030170">
    <property type="term" value="F:pyridoxal phosphate binding"/>
    <property type="evidence" value="ECO:0007669"/>
    <property type="project" value="InterPro"/>
</dbReference>